<evidence type="ECO:0000256" key="4">
    <source>
        <dbReference type="ARBA" id="ARBA00022840"/>
    </source>
</evidence>
<comment type="subcellular location">
    <subcellularLocation>
        <location evidence="1">Nucleus</location>
    </subcellularLocation>
</comment>
<dbReference type="InterPro" id="IPR038239">
    <property type="entry name" value="Clp1_N_sf"/>
</dbReference>
<keyword evidence="5" id="KW-0539">Nucleus</keyword>
<keyword evidence="4" id="KW-0067">ATP-binding</keyword>
<proteinExistence type="predicted"/>
<comment type="caution">
    <text evidence="7">The sequence shown here is derived from an EMBL/GenBank/DDBJ whole genome shotgun (WGS) entry which is preliminary data.</text>
</comment>
<dbReference type="GO" id="GO:0005634">
    <property type="term" value="C:nucleus"/>
    <property type="evidence" value="ECO:0007669"/>
    <property type="project" value="UniProtKB-SubCell"/>
</dbReference>
<dbReference type="Gene3D" id="2.60.120.1030">
    <property type="entry name" value="Clp1, DNA binding domain"/>
    <property type="match status" value="1"/>
</dbReference>
<dbReference type="InterPro" id="IPR032324">
    <property type="entry name" value="Clp1_N"/>
</dbReference>
<dbReference type="Pfam" id="PF16573">
    <property type="entry name" value="CLP1_N"/>
    <property type="match status" value="1"/>
</dbReference>
<dbReference type="GO" id="GO:0006388">
    <property type="term" value="P:tRNA splicing, via endonucleolytic cleavage and ligation"/>
    <property type="evidence" value="ECO:0007669"/>
    <property type="project" value="TreeGrafter"/>
</dbReference>
<evidence type="ECO:0000256" key="1">
    <source>
        <dbReference type="ARBA" id="ARBA00004123"/>
    </source>
</evidence>
<feature type="domain" description="Clp1 N-terminal" evidence="6">
    <location>
        <begin position="19"/>
        <end position="110"/>
    </location>
</feature>
<evidence type="ECO:0000256" key="2">
    <source>
        <dbReference type="ARBA" id="ARBA00022664"/>
    </source>
</evidence>
<evidence type="ECO:0000259" key="6">
    <source>
        <dbReference type="Pfam" id="PF16573"/>
    </source>
</evidence>
<evidence type="ECO:0000313" key="7">
    <source>
        <dbReference type="EMBL" id="KAE8669598.1"/>
    </source>
</evidence>
<dbReference type="GO" id="GO:0006397">
    <property type="term" value="P:mRNA processing"/>
    <property type="evidence" value="ECO:0007669"/>
    <property type="project" value="UniProtKB-KW"/>
</dbReference>
<dbReference type="GO" id="GO:0051731">
    <property type="term" value="F:polynucleotide 5'-hydroxyl-kinase activity"/>
    <property type="evidence" value="ECO:0007669"/>
    <property type="project" value="InterPro"/>
</dbReference>
<protein>
    <recommendedName>
        <fullName evidence="6">Clp1 N-terminal domain-containing protein</fullName>
    </recommendedName>
</protein>
<accession>A0A6A2X4A1</accession>
<keyword evidence="3" id="KW-0547">Nucleotide-binding</keyword>
<evidence type="ECO:0000313" key="8">
    <source>
        <dbReference type="Proteomes" id="UP000436088"/>
    </source>
</evidence>
<reference evidence="7" key="1">
    <citation type="submission" date="2019-09" db="EMBL/GenBank/DDBJ databases">
        <title>Draft genome information of white flower Hibiscus syriacus.</title>
        <authorList>
            <person name="Kim Y.-M."/>
        </authorList>
    </citation>
    <scope>NUCLEOTIDE SEQUENCE [LARGE SCALE GENOMIC DNA]</scope>
    <source>
        <strain evidence="7">YM2019G1</strain>
    </source>
</reference>
<organism evidence="7 8">
    <name type="scientific">Hibiscus syriacus</name>
    <name type="common">Rose of Sharon</name>
    <dbReference type="NCBI Taxonomy" id="106335"/>
    <lineage>
        <taxon>Eukaryota</taxon>
        <taxon>Viridiplantae</taxon>
        <taxon>Streptophyta</taxon>
        <taxon>Embryophyta</taxon>
        <taxon>Tracheophyta</taxon>
        <taxon>Spermatophyta</taxon>
        <taxon>Magnoliopsida</taxon>
        <taxon>eudicotyledons</taxon>
        <taxon>Gunneridae</taxon>
        <taxon>Pentapetalae</taxon>
        <taxon>rosids</taxon>
        <taxon>malvids</taxon>
        <taxon>Malvales</taxon>
        <taxon>Malvaceae</taxon>
        <taxon>Malvoideae</taxon>
        <taxon>Hibiscus</taxon>
    </lineage>
</organism>
<dbReference type="GO" id="GO:0005524">
    <property type="term" value="F:ATP binding"/>
    <property type="evidence" value="ECO:0007669"/>
    <property type="project" value="UniProtKB-KW"/>
</dbReference>
<keyword evidence="8" id="KW-1185">Reference proteome</keyword>
<name>A0A6A2X4A1_HIBSY</name>
<keyword evidence="2" id="KW-0507">mRNA processing</keyword>
<sequence length="156" mass="17556">MMAPAVGGSASTSSLKQVKLERESELRIEVGNETPLKLRLLNGSVEIFGTELAPETWLTFPPRVKFAVFTWYGSTIEMDGVTETDYTADETPMISYVNVHAVLDARRKRAKACHQMILRHPRDPKWLLWGLQILERAPYQGCFLVGQLNKVGNLPL</sequence>
<dbReference type="EMBL" id="VEPZ02001524">
    <property type="protein sequence ID" value="KAE8669598.1"/>
    <property type="molecule type" value="Genomic_DNA"/>
</dbReference>
<dbReference type="Proteomes" id="UP000436088">
    <property type="component" value="Unassembled WGS sequence"/>
</dbReference>
<evidence type="ECO:0000256" key="5">
    <source>
        <dbReference type="ARBA" id="ARBA00023242"/>
    </source>
</evidence>
<dbReference type="FunFam" id="2.60.120.1030:FF:000001">
    <property type="entry name" value="Protein CLP1 homolog 5"/>
    <property type="match status" value="1"/>
</dbReference>
<dbReference type="InterPro" id="IPR045116">
    <property type="entry name" value="Clp1/Grc3"/>
</dbReference>
<dbReference type="PANTHER" id="PTHR12755">
    <property type="entry name" value="CLEAVAGE/POLYADENYLATION FACTOR IA SUBUNIT CLP1P"/>
    <property type="match status" value="1"/>
</dbReference>
<gene>
    <name evidence="7" type="ORF">F3Y22_tig00112230pilonHSYRG00177</name>
</gene>
<evidence type="ECO:0000256" key="3">
    <source>
        <dbReference type="ARBA" id="ARBA00022741"/>
    </source>
</evidence>
<dbReference type="AlphaFoldDB" id="A0A6A2X4A1"/>
<dbReference type="PANTHER" id="PTHR12755:SF6">
    <property type="entry name" value="POLYRIBONUCLEOTIDE 5'-HYDROXYL-KINASE CLP1"/>
    <property type="match status" value="1"/>
</dbReference>